<dbReference type="EMBL" id="NMPR01000010">
    <property type="protein sequence ID" value="KAA8635611.1"/>
    <property type="molecule type" value="Genomic_DNA"/>
</dbReference>
<proteinExistence type="predicted"/>
<dbReference type="AlphaFoldDB" id="A0A8S9A3U2"/>
<gene>
    <name evidence="2" type="ORF">SMACR_03326</name>
</gene>
<reference evidence="2 3" key="1">
    <citation type="submission" date="2017-07" db="EMBL/GenBank/DDBJ databases">
        <title>Genome sequence of the Sordaria macrospora wild type strain R19027.</title>
        <authorList>
            <person name="Nowrousian M."/>
            <person name="Teichert I."/>
            <person name="Kueck U."/>
        </authorList>
    </citation>
    <scope>NUCLEOTIDE SEQUENCE [LARGE SCALE GENOMIC DNA]</scope>
    <source>
        <strain evidence="2 3">R19027</strain>
        <tissue evidence="2">Mycelium</tissue>
    </source>
</reference>
<sequence>MSLDDSPMLEPSHTVANHYKYRAGFPEKSLNEHVPRREGQTKEVASIQATIAVRGPPLSKPDKILTMAEPDRPYDMWPDPDHGLKDTRGALIPEGLNDNRDGTFSIVGTHQLGAPRVVSKRRVSLHKDPTVETCLPSLKKAEIEEEERKRRQMGASMVKHTTHKPAADPEGLWKYICSMVDDDLARPTHPSFDHLLALPRIRDLNIIDKRLNPKHLIHSTLTVGLVIQVTGVERQTKQCTACRRGDGPFQECVSICPELANEVAQSNPPLATSPSNRWCCMNCVVNRQTSQCSLKASMLERSEDGSVKERIPHWMVDSEQRPPAGMTKKLKEASQDTVSVDDETNSSYRRSGRLRPQFETKPSSASPKRSFESMDMAFSQVAAAASQEEEASSSLRASKRVRGMQSPATVLTSSIQDSLMVEDWEMEAKVIPRGNGSSDNLALSSSYQQNSSASYSTQIIPSSFPSLSMYVIRIPSGSSHCLGGATTSNESQHQNRMCTVISGKLRVKIQAVDDETDNAEFNIGLLGVFKLVVGMEAKVENRGYIDAVLQVVGTY</sequence>
<accession>A0A8S9A3U2</accession>
<name>A0A8S9A3U2_SORMA</name>
<evidence type="ECO:0000313" key="3">
    <source>
        <dbReference type="Proteomes" id="UP000433876"/>
    </source>
</evidence>
<dbReference type="InterPro" id="IPR022190">
    <property type="entry name" value="DUF3716"/>
</dbReference>
<dbReference type="VEuPathDB" id="FungiDB:SMAC_03326"/>
<protein>
    <submittedName>
        <fullName evidence="2">Uncharacterized protein</fullName>
    </submittedName>
</protein>
<dbReference type="Pfam" id="PF12511">
    <property type="entry name" value="DUF3716"/>
    <property type="match status" value="1"/>
</dbReference>
<dbReference type="Proteomes" id="UP000433876">
    <property type="component" value="Unassembled WGS sequence"/>
</dbReference>
<comment type="caution">
    <text evidence="2">The sequence shown here is derived from an EMBL/GenBank/DDBJ whole genome shotgun (WGS) entry which is preliminary data.</text>
</comment>
<evidence type="ECO:0000256" key="1">
    <source>
        <dbReference type="SAM" id="MobiDB-lite"/>
    </source>
</evidence>
<evidence type="ECO:0000313" key="2">
    <source>
        <dbReference type="EMBL" id="KAA8635611.1"/>
    </source>
</evidence>
<organism evidence="2 3">
    <name type="scientific">Sordaria macrospora</name>
    <dbReference type="NCBI Taxonomy" id="5147"/>
    <lineage>
        <taxon>Eukaryota</taxon>
        <taxon>Fungi</taxon>
        <taxon>Dikarya</taxon>
        <taxon>Ascomycota</taxon>
        <taxon>Pezizomycotina</taxon>
        <taxon>Sordariomycetes</taxon>
        <taxon>Sordariomycetidae</taxon>
        <taxon>Sordariales</taxon>
        <taxon>Sordariaceae</taxon>
        <taxon>Sordaria</taxon>
    </lineage>
</organism>
<feature type="region of interest" description="Disordered" evidence="1">
    <location>
        <begin position="313"/>
        <end position="370"/>
    </location>
</feature>